<dbReference type="OrthoDB" id="10031887at2759"/>
<dbReference type="InterPro" id="IPR007110">
    <property type="entry name" value="Ig-like_dom"/>
</dbReference>
<dbReference type="PANTHER" id="PTHR45113:SF1">
    <property type="entry name" value="JUNCTIONAL ADHESION MOLECULE A"/>
    <property type="match status" value="1"/>
</dbReference>
<dbReference type="SUPFAM" id="SSF48726">
    <property type="entry name" value="Immunoglobulin"/>
    <property type="match status" value="1"/>
</dbReference>
<accession>A0A401Q7G5</accession>
<gene>
    <name evidence="17" type="ORF">scyTo_0022489</name>
</gene>
<evidence type="ECO:0000313" key="17">
    <source>
        <dbReference type="EMBL" id="GCB81318.1"/>
    </source>
</evidence>
<keyword evidence="12" id="KW-1015">Disulfide bond</keyword>
<dbReference type="EMBL" id="BFAA01022739">
    <property type="protein sequence ID" value="GCB81318.1"/>
    <property type="molecule type" value="Genomic_DNA"/>
</dbReference>
<evidence type="ECO:0000256" key="4">
    <source>
        <dbReference type="ARBA" id="ARBA00022475"/>
    </source>
</evidence>
<keyword evidence="11 15" id="KW-0472">Membrane</keyword>
<dbReference type="GO" id="GO:0090557">
    <property type="term" value="P:establishment of endothelial intestinal barrier"/>
    <property type="evidence" value="ECO:0007669"/>
    <property type="project" value="TreeGrafter"/>
</dbReference>
<evidence type="ECO:0000256" key="5">
    <source>
        <dbReference type="ARBA" id="ARBA00022553"/>
    </source>
</evidence>
<dbReference type="InterPro" id="IPR013783">
    <property type="entry name" value="Ig-like_fold"/>
</dbReference>
<dbReference type="InterPro" id="IPR036179">
    <property type="entry name" value="Ig-like_dom_sf"/>
</dbReference>
<dbReference type="GO" id="GO:0005886">
    <property type="term" value="C:plasma membrane"/>
    <property type="evidence" value="ECO:0007669"/>
    <property type="project" value="UniProtKB-SubCell"/>
</dbReference>
<evidence type="ECO:0000256" key="11">
    <source>
        <dbReference type="ARBA" id="ARBA00023136"/>
    </source>
</evidence>
<evidence type="ECO:0000256" key="7">
    <source>
        <dbReference type="ARBA" id="ARBA00022729"/>
    </source>
</evidence>
<comment type="subcellular location">
    <subcellularLocation>
        <location evidence="2">Cell junction</location>
        <location evidence="2">Tight junction</location>
    </subcellularLocation>
    <subcellularLocation>
        <location evidence="1">Cell membrane</location>
        <topology evidence="1">Single-pass type I membrane protein</topology>
    </subcellularLocation>
</comment>
<keyword evidence="4" id="KW-1003">Cell membrane</keyword>
<evidence type="ECO:0000259" key="16">
    <source>
        <dbReference type="PROSITE" id="PS50835"/>
    </source>
</evidence>
<reference evidence="17 18" key="1">
    <citation type="journal article" date="2018" name="Nat. Ecol. Evol.">
        <title>Shark genomes provide insights into elasmobranch evolution and the origin of vertebrates.</title>
        <authorList>
            <person name="Hara Y"/>
            <person name="Yamaguchi K"/>
            <person name="Onimaru K"/>
            <person name="Kadota M"/>
            <person name="Koyanagi M"/>
            <person name="Keeley SD"/>
            <person name="Tatsumi K"/>
            <person name="Tanaka K"/>
            <person name="Motone F"/>
            <person name="Kageyama Y"/>
            <person name="Nozu R"/>
            <person name="Adachi N"/>
            <person name="Nishimura O"/>
            <person name="Nakagawa R"/>
            <person name="Tanegashima C"/>
            <person name="Kiyatake I"/>
            <person name="Matsumoto R"/>
            <person name="Murakumo K"/>
            <person name="Nishida K"/>
            <person name="Terakita A"/>
            <person name="Kuratani S"/>
            <person name="Sato K"/>
            <person name="Hyodo S Kuraku.S."/>
        </authorList>
    </citation>
    <scope>NUCLEOTIDE SEQUENCE [LARGE SCALE GENOMIC DNA]</scope>
</reference>
<evidence type="ECO:0000256" key="13">
    <source>
        <dbReference type="ARBA" id="ARBA00023180"/>
    </source>
</evidence>
<proteinExistence type="predicted"/>
<dbReference type="GO" id="GO:0005923">
    <property type="term" value="C:bicellular tight junction"/>
    <property type="evidence" value="ECO:0007669"/>
    <property type="project" value="UniProtKB-SubCell"/>
</dbReference>
<keyword evidence="13" id="KW-0325">Glycoprotein</keyword>
<keyword evidence="10 15" id="KW-1133">Transmembrane helix</keyword>
<keyword evidence="14" id="KW-0393">Immunoglobulin domain</keyword>
<protein>
    <recommendedName>
        <fullName evidence="16">Ig-like domain-containing protein</fullName>
    </recommendedName>
</protein>
<dbReference type="Gene3D" id="2.60.40.10">
    <property type="entry name" value="Immunoglobulins"/>
    <property type="match status" value="1"/>
</dbReference>
<comment type="caution">
    <text evidence="17">The sequence shown here is derived from an EMBL/GenBank/DDBJ whole genome shotgun (WGS) entry which is preliminary data.</text>
</comment>
<organism evidence="17 18">
    <name type="scientific">Scyliorhinus torazame</name>
    <name type="common">Cloudy catshark</name>
    <name type="synonym">Catulus torazame</name>
    <dbReference type="NCBI Taxonomy" id="75743"/>
    <lineage>
        <taxon>Eukaryota</taxon>
        <taxon>Metazoa</taxon>
        <taxon>Chordata</taxon>
        <taxon>Craniata</taxon>
        <taxon>Vertebrata</taxon>
        <taxon>Chondrichthyes</taxon>
        <taxon>Elasmobranchii</taxon>
        <taxon>Galeomorphii</taxon>
        <taxon>Galeoidea</taxon>
        <taxon>Carcharhiniformes</taxon>
        <taxon>Scyliorhinidae</taxon>
        <taxon>Scyliorhinus</taxon>
    </lineage>
</organism>
<dbReference type="AlphaFoldDB" id="A0A401Q7G5"/>
<evidence type="ECO:0000256" key="9">
    <source>
        <dbReference type="ARBA" id="ARBA00022949"/>
    </source>
</evidence>
<keyword evidence="6 15" id="KW-0812">Transmembrane</keyword>
<evidence type="ECO:0000256" key="15">
    <source>
        <dbReference type="SAM" id="Phobius"/>
    </source>
</evidence>
<dbReference type="InterPro" id="IPR042456">
    <property type="entry name" value="F11R"/>
</dbReference>
<keyword evidence="5" id="KW-0597">Phosphoprotein</keyword>
<keyword evidence="8" id="KW-0677">Repeat</keyword>
<evidence type="ECO:0000256" key="2">
    <source>
        <dbReference type="ARBA" id="ARBA00004435"/>
    </source>
</evidence>
<sequence length="140" mass="15465">ADLHCQFSADFGQPRVEWKYFLPDGSNWYVYYDGTVTGKYVDRVEYSTRALHFKSTIATDDGRYVCEAFDSVSKSDSAQYACQASNGIGDPKTSSPAIQMDVYDTNVGGIVAGVIVALLILAFIGVGLWFAYRKGYIGRK</sequence>
<evidence type="ECO:0000256" key="8">
    <source>
        <dbReference type="ARBA" id="ARBA00022737"/>
    </source>
</evidence>
<dbReference type="GO" id="GO:0090559">
    <property type="term" value="P:regulation of membrane permeability"/>
    <property type="evidence" value="ECO:0007669"/>
    <property type="project" value="TreeGrafter"/>
</dbReference>
<evidence type="ECO:0000256" key="3">
    <source>
        <dbReference type="ARBA" id="ARBA00022427"/>
    </source>
</evidence>
<keyword evidence="7" id="KW-0732">Signal</keyword>
<feature type="transmembrane region" description="Helical" evidence="15">
    <location>
        <begin position="110"/>
        <end position="132"/>
    </location>
</feature>
<evidence type="ECO:0000256" key="6">
    <source>
        <dbReference type="ARBA" id="ARBA00022692"/>
    </source>
</evidence>
<dbReference type="PROSITE" id="PS50835">
    <property type="entry name" value="IG_LIKE"/>
    <property type="match status" value="1"/>
</dbReference>
<keyword evidence="9" id="KW-0965">Cell junction</keyword>
<evidence type="ECO:0000313" key="18">
    <source>
        <dbReference type="Proteomes" id="UP000288216"/>
    </source>
</evidence>
<dbReference type="GO" id="GO:0007155">
    <property type="term" value="P:cell adhesion"/>
    <property type="evidence" value="ECO:0007669"/>
    <property type="project" value="InterPro"/>
</dbReference>
<evidence type="ECO:0000256" key="1">
    <source>
        <dbReference type="ARBA" id="ARBA00004251"/>
    </source>
</evidence>
<dbReference type="GO" id="GO:0050892">
    <property type="term" value="P:intestinal absorption"/>
    <property type="evidence" value="ECO:0007669"/>
    <property type="project" value="TreeGrafter"/>
</dbReference>
<evidence type="ECO:0000256" key="10">
    <source>
        <dbReference type="ARBA" id="ARBA00022989"/>
    </source>
</evidence>
<feature type="domain" description="Ig-like" evidence="16">
    <location>
        <begin position="1"/>
        <end position="77"/>
    </location>
</feature>
<feature type="non-terminal residue" evidence="17">
    <location>
        <position position="1"/>
    </location>
</feature>
<keyword evidence="3" id="KW-0796">Tight junction</keyword>
<name>A0A401Q7G5_SCYTO</name>
<keyword evidence="18" id="KW-1185">Reference proteome</keyword>
<dbReference type="PANTHER" id="PTHR45113">
    <property type="entry name" value="JUNCTIONAL ADHESION MOLECULE A"/>
    <property type="match status" value="1"/>
</dbReference>
<evidence type="ECO:0000256" key="14">
    <source>
        <dbReference type="ARBA" id="ARBA00023319"/>
    </source>
</evidence>
<evidence type="ECO:0000256" key="12">
    <source>
        <dbReference type="ARBA" id="ARBA00023157"/>
    </source>
</evidence>
<dbReference type="Proteomes" id="UP000288216">
    <property type="component" value="Unassembled WGS sequence"/>
</dbReference>